<dbReference type="Pfam" id="PF05036">
    <property type="entry name" value="SPOR"/>
    <property type="match status" value="1"/>
</dbReference>
<dbReference type="GO" id="GO:0042834">
    <property type="term" value="F:peptidoglycan binding"/>
    <property type="evidence" value="ECO:0007669"/>
    <property type="project" value="InterPro"/>
</dbReference>
<keyword evidence="5" id="KW-1185">Reference proteome</keyword>
<protein>
    <recommendedName>
        <fullName evidence="3">SPOR domain-containing protein</fullName>
    </recommendedName>
</protein>
<dbReference type="STRING" id="1963862.B4O97_03765"/>
<feature type="region of interest" description="Disordered" evidence="1">
    <location>
        <begin position="171"/>
        <end position="190"/>
    </location>
</feature>
<organism evidence="4 5">
    <name type="scientific">Marispirochaeta aestuarii</name>
    <dbReference type="NCBI Taxonomy" id="1963862"/>
    <lineage>
        <taxon>Bacteria</taxon>
        <taxon>Pseudomonadati</taxon>
        <taxon>Spirochaetota</taxon>
        <taxon>Spirochaetia</taxon>
        <taxon>Spirochaetales</taxon>
        <taxon>Spirochaetaceae</taxon>
        <taxon>Marispirochaeta</taxon>
    </lineage>
</organism>
<dbReference type="InterPro" id="IPR007730">
    <property type="entry name" value="SPOR-like_dom"/>
</dbReference>
<feature type="domain" description="SPOR" evidence="3">
    <location>
        <begin position="186"/>
        <end position="263"/>
    </location>
</feature>
<evidence type="ECO:0000256" key="2">
    <source>
        <dbReference type="SAM" id="SignalP"/>
    </source>
</evidence>
<reference evidence="4 5" key="1">
    <citation type="submission" date="2017-03" db="EMBL/GenBank/DDBJ databases">
        <title>Draft Genome sequence of Marispirochaeta sp. strain JC444.</title>
        <authorList>
            <person name="Shivani Y."/>
            <person name="Subhash Y."/>
            <person name="Sasikala C."/>
            <person name="Ramana C."/>
        </authorList>
    </citation>
    <scope>NUCLEOTIDE SEQUENCE [LARGE SCALE GENOMIC DNA]</scope>
    <source>
        <strain evidence="4 5">JC444</strain>
    </source>
</reference>
<feature type="signal peptide" evidence="2">
    <location>
        <begin position="1"/>
        <end position="20"/>
    </location>
</feature>
<gene>
    <name evidence="4" type="ORF">B4O97_03765</name>
</gene>
<feature type="chain" id="PRO_5012982679" description="SPOR domain-containing protein" evidence="2">
    <location>
        <begin position="21"/>
        <end position="263"/>
    </location>
</feature>
<comment type="caution">
    <text evidence="4">The sequence shown here is derived from an EMBL/GenBank/DDBJ whole genome shotgun (WGS) entry which is preliminary data.</text>
</comment>
<sequence length="263" mass="28561">MRYFCLVCTCIILSGAVLQAEEDLSALDAIAEISDEEEQEAALRKRLAEISSLDGRLIFLEEAVQYEPLKKTADTVRLELLLLSGRTDEAETLLAESGNLQSELGIRLAINHGKIPLSTDSKGSLIPGLNIDSLEELAGNNPGSPEYYAARRGMIFSAAFLLSPRDGAYEAPASVEQNEGVPSGETQDSENISIQVGAFSREENAAAHIEYLAGKGIRAEILERKRQDGATVYKTVISGIPQSSAQRELIRLKEKGIEGFILH</sequence>
<dbReference type="Proteomes" id="UP000192343">
    <property type="component" value="Unassembled WGS sequence"/>
</dbReference>
<dbReference type="PROSITE" id="PS51724">
    <property type="entry name" value="SPOR"/>
    <property type="match status" value="1"/>
</dbReference>
<evidence type="ECO:0000313" key="5">
    <source>
        <dbReference type="Proteomes" id="UP000192343"/>
    </source>
</evidence>
<dbReference type="OrthoDB" id="359451at2"/>
<evidence type="ECO:0000259" key="3">
    <source>
        <dbReference type="PROSITE" id="PS51724"/>
    </source>
</evidence>
<dbReference type="AlphaFoldDB" id="A0A1Y1S1E2"/>
<dbReference type="Gene3D" id="3.30.70.1070">
    <property type="entry name" value="Sporulation related repeat"/>
    <property type="match status" value="1"/>
</dbReference>
<keyword evidence="2" id="KW-0732">Signal</keyword>
<dbReference type="SUPFAM" id="SSF110997">
    <property type="entry name" value="Sporulation related repeat"/>
    <property type="match status" value="1"/>
</dbReference>
<dbReference type="EMBL" id="MWQY01000003">
    <property type="protein sequence ID" value="ORC37319.1"/>
    <property type="molecule type" value="Genomic_DNA"/>
</dbReference>
<evidence type="ECO:0000313" key="4">
    <source>
        <dbReference type="EMBL" id="ORC37319.1"/>
    </source>
</evidence>
<name>A0A1Y1S1E2_9SPIO</name>
<evidence type="ECO:0000256" key="1">
    <source>
        <dbReference type="SAM" id="MobiDB-lite"/>
    </source>
</evidence>
<dbReference type="RefSeq" id="WP_083048475.1">
    <property type="nucleotide sequence ID" value="NZ_MWQY01000003.1"/>
</dbReference>
<accession>A0A1Y1S1E2</accession>
<proteinExistence type="predicted"/>
<dbReference type="InterPro" id="IPR036680">
    <property type="entry name" value="SPOR-like_sf"/>
</dbReference>